<dbReference type="InterPro" id="IPR020393">
    <property type="entry name" value="Uncharacterised_YusU"/>
</dbReference>
<evidence type="ECO:0000313" key="2">
    <source>
        <dbReference type="EMBL" id="MBP1934658.1"/>
    </source>
</evidence>
<comment type="caution">
    <text evidence="2">The sequence shown here is derived from an EMBL/GenBank/DDBJ whole genome shotgun (WGS) entry which is preliminary data.</text>
</comment>
<evidence type="ECO:0000256" key="1">
    <source>
        <dbReference type="SAM" id="Coils"/>
    </source>
</evidence>
<keyword evidence="3" id="KW-1185">Reference proteome</keyword>
<protein>
    <recommendedName>
        <fullName evidence="4">DUF2573 family protein</fullName>
    </recommendedName>
</protein>
<organism evidence="2 3">
    <name type="scientific">Ammoniphilus resinae</name>
    <dbReference type="NCBI Taxonomy" id="861532"/>
    <lineage>
        <taxon>Bacteria</taxon>
        <taxon>Bacillati</taxon>
        <taxon>Bacillota</taxon>
        <taxon>Bacilli</taxon>
        <taxon>Bacillales</taxon>
        <taxon>Paenibacillaceae</taxon>
        <taxon>Aneurinibacillus group</taxon>
        <taxon>Ammoniphilus</taxon>
    </lineage>
</organism>
<name>A0ABS4GWK1_9BACL</name>
<evidence type="ECO:0000313" key="3">
    <source>
        <dbReference type="Proteomes" id="UP001519343"/>
    </source>
</evidence>
<sequence length="97" mass="11639">MKSDKSLIPEFDHLISKFTELLTGEATEERVEMVKIWCMYNHILKVMPPLVKHWNSVEDHQDAKKQIREIFEEIQRLNEENKGKIREHQSELNQQSH</sequence>
<dbReference type="Proteomes" id="UP001519343">
    <property type="component" value="Unassembled WGS sequence"/>
</dbReference>
<dbReference type="RefSeq" id="WP_209812641.1">
    <property type="nucleotide sequence ID" value="NZ_JAGGKT010000024.1"/>
</dbReference>
<reference evidence="2 3" key="1">
    <citation type="submission" date="2021-03" db="EMBL/GenBank/DDBJ databases">
        <title>Genomic Encyclopedia of Type Strains, Phase IV (KMG-IV): sequencing the most valuable type-strain genomes for metagenomic binning, comparative biology and taxonomic classification.</title>
        <authorList>
            <person name="Goeker M."/>
        </authorList>
    </citation>
    <scope>NUCLEOTIDE SEQUENCE [LARGE SCALE GENOMIC DNA]</scope>
    <source>
        <strain evidence="2 3">DSM 24738</strain>
    </source>
</reference>
<dbReference type="Pfam" id="PF10835">
    <property type="entry name" value="DUF2573"/>
    <property type="match status" value="1"/>
</dbReference>
<evidence type="ECO:0008006" key="4">
    <source>
        <dbReference type="Google" id="ProtNLM"/>
    </source>
</evidence>
<dbReference type="EMBL" id="JAGGKT010000024">
    <property type="protein sequence ID" value="MBP1934658.1"/>
    <property type="molecule type" value="Genomic_DNA"/>
</dbReference>
<gene>
    <name evidence="2" type="ORF">J2Z37_004678</name>
</gene>
<accession>A0ABS4GWK1</accession>
<keyword evidence="1" id="KW-0175">Coiled coil</keyword>
<feature type="coiled-coil region" evidence="1">
    <location>
        <begin position="60"/>
        <end position="94"/>
    </location>
</feature>
<proteinExistence type="predicted"/>